<organism evidence="1 2">
    <name type="scientific">Bacillus phage Moonbeam</name>
    <dbReference type="NCBI Taxonomy" id="1540091"/>
    <lineage>
        <taxon>Viruses</taxon>
        <taxon>Duplodnaviria</taxon>
        <taxon>Heunggongvirae</taxon>
        <taxon>Uroviricota</taxon>
        <taxon>Caudoviricetes</taxon>
        <taxon>Herelleviridae</taxon>
        <taxon>Bastillevirinae</taxon>
        <taxon>Moonbeamvirus</taxon>
        <taxon>Moonbeamvirus moonbeam</taxon>
    </lineage>
</organism>
<keyword evidence="1" id="KW-0255">Endonuclease</keyword>
<protein>
    <submittedName>
        <fullName evidence="1">Homing endonuclease</fullName>
    </submittedName>
</protein>
<dbReference type="RefSeq" id="YP_009151600.1">
    <property type="nucleotide sequence ID" value="NC_027374.1"/>
</dbReference>
<evidence type="ECO:0000313" key="1">
    <source>
        <dbReference type="EMBL" id="AIW03435.1"/>
    </source>
</evidence>
<dbReference type="GeneID" id="24608011"/>
<gene>
    <name evidence="1" type="ORF">CPT_Moonbeam37</name>
</gene>
<evidence type="ECO:0000313" key="2">
    <source>
        <dbReference type="Proteomes" id="UP000030207"/>
    </source>
</evidence>
<dbReference type="KEGG" id="vg:24608011"/>
<name>A0A0A0RMY9_9CAUD</name>
<accession>A0A0A0RMY9</accession>
<dbReference type="Gene3D" id="3.40.960.10">
    <property type="entry name" value="VSR Endonuclease"/>
    <property type="match status" value="1"/>
</dbReference>
<dbReference type="Proteomes" id="UP000030207">
    <property type="component" value="Segment"/>
</dbReference>
<dbReference type="OrthoDB" id="24132at10239"/>
<dbReference type="EMBL" id="KM236246">
    <property type="protein sequence ID" value="AIW03435.1"/>
    <property type="molecule type" value="Genomic_DNA"/>
</dbReference>
<proteinExistence type="predicted"/>
<reference evidence="1 2" key="1">
    <citation type="submission" date="2014-07" db="EMBL/GenBank/DDBJ databases">
        <title>Complete Genome of Bacillus megaterium Myophage Moonbeam.</title>
        <authorList>
            <person name="Cadungog J.N."/>
            <person name="Khatemi B.E."/>
            <person name="Hernandez A.C."/>
            <person name="Everett G.F.K."/>
        </authorList>
    </citation>
    <scope>NUCLEOTIDE SEQUENCE [LARGE SCALE GENOMIC DNA]</scope>
</reference>
<keyword evidence="1" id="KW-0540">Nuclease</keyword>
<dbReference type="GO" id="GO:0004519">
    <property type="term" value="F:endonuclease activity"/>
    <property type="evidence" value="ECO:0007669"/>
    <property type="project" value="UniProtKB-KW"/>
</dbReference>
<keyword evidence="2" id="KW-1185">Reference proteome</keyword>
<keyword evidence="1" id="KW-0378">Hydrolase</keyword>
<sequence length="264" mass="30844">MTRRMTHEEYVSRVYDLVGDEYTVLGTYIRTATKIEMKHNVCGEPWEITPNNFLTKNKRCPVCAGKRKFKTHEQFVKDVQEKSEGKLEVVGTYTHCETPVAVRCKIHDFTFDKLPTSIMRGRTVCLKCNLSEGALAVYEYLEKENVIFEVEKEFDECKFEKNLRFDFYIPALKLLIEYDGRHHSDKNGFKGERSTLEAIQVRDNIKNKFAKDYGYKLLRIPYTAPIPEVIERVRKVVQTYLQEGNLQIQGKEVKQGLLNLNLRV</sequence>